<dbReference type="EnsemblMetazoa" id="PPA16998.1">
    <property type="protein sequence ID" value="PPA16998.1"/>
    <property type="gene ID" value="WBGene00106552"/>
</dbReference>
<evidence type="ECO:0000256" key="9">
    <source>
        <dbReference type="SAM" id="Phobius"/>
    </source>
</evidence>
<evidence type="ECO:0000256" key="2">
    <source>
        <dbReference type="ARBA" id="ARBA00022692"/>
    </source>
</evidence>
<dbReference type="OrthoDB" id="5866227at2759"/>
<evidence type="ECO:0000256" key="1">
    <source>
        <dbReference type="ARBA" id="ARBA00004141"/>
    </source>
</evidence>
<dbReference type="PANTHER" id="PTHR24238">
    <property type="entry name" value="G-PROTEIN COUPLED RECEPTOR"/>
    <property type="match status" value="1"/>
</dbReference>
<proteinExistence type="predicted"/>
<dbReference type="CDD" id="cd00637">
    <property type="entry name" value="7tm_classA_rhodopsin-like"/>
    <property type="match status" value="1"/>
</dbReference>
<protein>
    <submittedName>
        <fullName evidence="10">G protein-coupled receptor</fullName>
    </submittedName>
</protein>
<evidence type="ECO:0000313" key="11">
    <source>
        <dbReference type="Proteomes" id="UP000005239"/>
    </source>
</evidence>
<keyword evidence="3 9" id="KW-1133">Transmembrane helix</keyword>
<name>A0A2A6BRJ7_PRIPA</name>
<feature type="region of interest" description="Disordered" evidence="8">
    <location>
        <begin position="345"/>
        <end position="395"/>
    </location>
</feature>
<dbReference type="GO" id="GO:0005886">
    <property type="term" value="C:plasma membrane"/>
    <property type="evidence" value="ECO:0000318"/>
    <property type="project" value="GO_Central"/>
</dbReference>
<feature type="transmembrane region" description="Helical" evidence="9">
    <location>
        <begin position="288"/>
        <end position="312"/>
    </location>
</feature>
<dbReference type="PANTHER" id="PTHR24238:SF76">
    <property type="entry name" value="G_PROTEIN_RECEP_F1_2 DOMAIN-CONTAINING PROTEIN"/>
    <property type="match status" value="1"/>
</dbReference>
<keyword evidence="4" id="KW-0297">G-protein coupled receptor</keyword>
<dbReference type="Gene3D" id="1.20.1070.10">
    <property type="entry name" value="Rhodopsin 7-helix transmembrane proteins"/>
    <property type="match status" value="1"/>
</dbReference>
<dbReference type="PROSITE" id="PS50262">
    <property type="entry name" value="G_PROTEIN_RECEP_F1_2"/>
    <property type="match status" value="1"/>
</dbReference>
<accession>A0A8R1UCW1</accession>
<dbReference type="GO" id="GO:0007218">
    <property type="term" value="P:neuropeptide signaling pathway"/>
    <property type="evidence" value="ECO:0000318"/>
    <property type="project" value="GO_Central"/>
</dbReference>
<evidence type="ECO:0000256" key="8">
    <source>
        <dbReference type="SAM" id="MobiDB-lite"/>
    </source>
</evidence>
<keyword evidence="7" id="KW-0807">Transducer</keyword>
<evidence type="ECO:0000256" key="5">
    <source>
        <dbReference type="ARBA" id="ARBA00023136"/>
    </source>
</evidence>
<evidence type="ECO:0000313" key="10">
    <source>
        <dbReference type="EnsemblMetazoa" id="PPA16998.1"/>
    </source>
</evidence>
<dbReference type="Proteomes" id="UP000005239">
    <property type="component" value="Unassembled WGS sequence"/>
</dbReference>
<evidence type="ECO:0000256" key="4">
    <source>
        <dbReference type="ARBA" id="ARBA00023040"/>
    </source>
</evidence>
<keyword evidence="5 9" id="KW-0472">Membrane</keyword>
<organism evidence="10 11">
    <name type="scientific">Pristionchus pacificus</name>
    <name type="common">Parasitic nematode worm</name>
    <dbReference type="NCBI Taxonomy" id="54126"/>
    <lineage>
        <taxon>Eukaryota</taxon>
        <taxon>Metazoa</taxon>
        <taxon>Ecdysozoa</taxon>
        <taxon>Nematoda</taxon>
        <taxon>Chromadorea</taxon>
        <taxon>Rhabditida</taxon>
        <taxon>Rhabditina</taxon>
        <taxon>Diplogasteromorpha</taxon>
        <taxon>Diplogasteroidea</taxon>
        <taxon>Neodiplogasteridae</taxon>
        <taxon>Pristionchus</taxon>
    </lineage>
</organism>
<sequence>MRLPDIIHAFLAPEDVERVPTHYMSNSSALAEWYNAPLDIEDVFAGGTLMLFALVFVPLYGLVALIMLRNDKDIVGFRFLFSAAIADVLLLINYGAWPGATILFKSEIILKWMRPWMQMYLDWAWFSMCYHYSLIAWSRFAAIKYPHSFRSQSRTMSYLLCLSCYVFAAVQVLLTHFQSWYVTFYYEPAAYGMLSEDFFKYLTQGQSLMFFTFHLLMVLIPIVFYTYAIALLIKHRRSAKRNGQRTFTSSQHHVESRLIIPCVFNSAVFIVGQVVITVGTGEGRWATWTVMVLFSFNSAVNPILYLFFSGVIRKRILEMFGMDGVERKKTGAPVYSALMGNTVSPSQPSTLEGPEDGSSPCCKRAGSSGLTLSNSHTLSPARSSEKVDEKPRKKSTLVVVPQEKRYLTISTSIKHSKADTYTLL</sequence>
<reference evidence="11" key="1">
    <citation type="journal article" date="2008" name="Nat. Genet.">
        <title>The Pristionchus pacificus genome provides a unique perspective on nematode lifestyle and parasitism.</title>
        <authorList>
            <person name="Dieterich C."/>
            <person name="Clifton S.W."/>
            <person name="Schuster L.N."/>
            <person name="Chinwalla A."/>
            <person name="Delehaunty K."/>
            <person name="Dinkelacker I."/>
            <person name="Fulton L."/>
            <person name="Fulton R."/>
            <person name="Godfrey J."/>
            <person name="Minx P."/>
            <person name="Mitreva M."/>
            <person name="Roeseler W."/>
            <person name="Tian H."/>
            <person name="Witte H."/>
            <person name="Yang S.P."/>
            <person name="Wilson R.K."/>
            <person name="Sommer R.J."/>
        </authorList>
    </citation>
    <scope>NUCLEOTIDE SEQUENCE [LARGE SCALE GENOMIC DNA]</scope>
    <source>
        <strain evidence="11">PS312</strain>
    </source>
</reference>
<feature type="transmembrane region" description="Helical" evidence="9">
    <location>
        <begin position="43"/>
        <end position="68"/>
    </location>
</feature>
<keyword evidence="2 9" id="KW-0812">Transmembrane</keyword>
<dbReference type="GO" id="GO:0008188">
    <property type="term" value="F:neuropeptide receptor activity"/>
    <property type="evidence" value="ECO:0000318"/>
    <property type="project" value="GO_Central"/>
</dbReference>
<keyword evidence="6" id="KW-0675">Receptor</keyword>
<dbReference type="AlphaFoldDB" id="A0A2A6BRJ7"/>
<dbReference type="SUPFAM" id="SSF81321">
    <property type="entry name" value="Family A G protein-coupled receptor-like"/>
    <property type="match status" value="1"/>
</dbReference>
<feature type="transmembrane region" description="Helical" evidence="9">
    <location>
        <begin position="158"/>
        <end position="177"/>
    </location>
</feature>
<feature type="transmembrane region" description="Helical" evidence="9">
    <location>
        <begin position="254"/>
        <end position="276"/>
    </location>
</feature>
<feature type="transmembrane region" description="Helical" evidence="9">
    <location>
        <begin position="75"/>
        <end position="97"/>
    </location>
</feature>
<comment type="subcellular location">
    <subcellularLocation>
        <location evidence="1">Membrane</location>
        <topology evidence="1">Multi-pass membrane protein</topology>
    </subcellularLocation>
</comment>
<evidence type="ECO:0000256" key="7">
    <source>
        <dbReference type="ARBA" id="ARBA00023224"/>
    </source>
</evidence>
<feature type="transmembrane region" description="Helical" evidence="9">
    <location>
        <begin position="117"/>
        <end position="137"/>
    </location>
</feature>
<gene>
    <name evidence="10" type="primary">WBGene00106552</name>
</gene>
<feature type="compositionally biased region" description="Polar residues" evidence="8">
    <location>
        <begin position="368"/>
        <end position="382"/>
    </location>
</feature>
<reference evidence="10" key="2">
    <citation type="submission" date="2022-06" db="UniProtKB">
        <authorList>
            <consortium name="EnsemblMetazoa"/>
        </authorList>
    </citation>
    <scope>IDENTIFICATION</scope>
    <source>
        <strain evidence="10">PS312</strain>
    </source>
</reference>
<evidence type="ECO:0000256" key="6">
    <source>
        <dbReference type="ARBA" id="ARBA00023170"/>
    </source>
</evidence>
<feature type="transmembrane region" description="Helical" evidence="9">
    <location>
        <begin position="208"/>
        <end position="233"/>
    </location>
</feature>
<accession>A0A2A6BRJ7</accession>
<dbReference type="InterPro" id="IPR017452">
    <property type="entry name" value="GPCR_Rhodpsn_7TM"/>
</dbReference>
<keyword evidence="11" id="KW-1185">Reference proteome</keyword>
<evidence type="ECO:0000256" key="3">
    <source>
        <dbReference type="ARBA" id="ARBA00022989"/>
    </source>
</evidence>